<dbReference type="RefSeq" id="WP_307064500.1">
    <property type="nucleotide sequence ID" value="NZ_JAUSUH010000024.1"/>
</dbReference>
<gene>
    <name evidence="1" type="ORF">J2S76_004643</name>
</gene>
<protein>
    <submittedName>
        <fullName evidence="1">Uncharacterized protein</fullName>
    </submittedName>
</protein>
<sequence length="202" mass="21391">MPKPSLAVVTKHAPPPATRAATLVLFGRDEAGKPHAASFAATESEGAQAAAAAMGLRHAPVNGEVIAKLARLLPLGRLFPSGKAFVPFVKATLYGELLAALGEKDEEQDSGDSEAEHEKLAPALYDFSAYRLPPGWGEIGPGHLVLATVGPQEGWYEALITDVKDDGGLFVLSWRDWPDEPSFLRRAHQLALLPIIATAAAV</sequence>
<organism evidence="1 2">
    <name type="scientific">Ancylobacter vacuolatus</name>
    <dbReference type="NCBI Taxonomy" id="223389"/>
    <lineage>
        <taxon>Bacteria</taxon>
        <taxon>Pseudomonadati</taxon>
        <taxon>Pseudomonadota</taxon>
        <taxon>Alphaproteobacteria</taxon>
        <taxon>Hyphomicrobiales</taxon>
        <taxon>Xanthobacteraceae</taxon>
        <taxon>Ancylobacter</taxon>
    </lineage>
</organism>
<evidence type="ECO:0000313" key="1">
    <source>
        <dbReference type="EMBL" id="MDQ0350186.1"/>
    </source>
</evidence>
<proteinExistence type="predicted"/>
<reference evidence="1 2" key="1">
    <citation type="submission" date="2023-07" db="EMBL/GenBank/DDBJ databases">
        <title>Genomic Encyclopedia of Type Strains, Phase IV (KMG-IV): sequencing the most valuable type-strain genomes for metagenomic binning, comparative biology and taxonomic classification.</title>
        <authorList>
            <person name="Goeker M."/>
        </authorList>
    </citation>
    <scope>NUCLEOTIDE SEQUENCE [LARGE SCALE GENOMIC DNA]</scope>
    <source>
        <strain evidence="1 2">DSM 1277</strain>
    </source>
</reference>
<name>A0ABU0DPF4_9HYPH</name>
<dbReference type="Proteomes" id="UP001238467">
    <property type="component" value="Unassembled WGS sequence"/>
</dbReference>
<evidence type="ECO:0000313" key="2">
    <source>
        <dbReference type="Proteomes" id="UP001238467"/>
    </source>
</evidence>
<dbReference type="EMBL" id="JAUSUH010000024">
    <property type="protein sequence ID" value="MDQ0350186.1"/>
    <property type="molecule type" value="Genomic_DNA"/>
</dbReference>
<keyword evidence="2" id="KW-1185">Reference proteome</keyword>
<accession>A0ABU0DPF4</accession>
<comment type="caution">
    <text evidence="1">The sequence shown here is derived from an EMBL/GenBank/DDBJ whole genome shotgun (WGS) entry which is preliminary data.</text>
</comment>